<reference evidence="3 4" key="1">
    <citation type="submission" date="2019-03" db="EMBL/GenBank/DDBJ databases">
        <title>Genomic Encyclopedia of Type Strains, Phase III (KMG-III): the genomes of soil and plant-associated and newly described type strains.</title>
        <authorList>
            <person name="Whitman W."/>
        </authorList>
    </citation>
    <scope>NUCLEOTIDE SEQUENCE [LARGE SCALE GENOMIC DNA]</scope>
    <source>
        <strain evidence="3 4">LMG 29544</strain>
    </source>
</reference>
<evidence type="ECO:0000256" key="1">
    <source>
        <dbReference type="SAM" id="MobiDB-lite"/>
    </source>
</evidence>
<name>A0A4R8M4G3_9BURK</name>
<dbReference type="OrthoDB" id="9085269at2"/>
<dbReference type="RefSeq" id="WP_134189917.1">
    <property type="nucleotide sequence ID" value="NZ_JBHLUW010000027.1"/>
</dbReference>
<evidence type="ECO:0000313" key="4">
    <source>
        <dbReference type="Proteomes" id="UP000295509"/>
    </source>
</evidence>
<keyword evidence="4" id="KW-1185">Reference proteome</keyword>
<evidence type="ECO:0000256" key="2">
    <source>
        <dbReference type="SAM" id="SignalP"/>
    </source>
</evidence>
<feature type="signal peptide" evidence="2">
    <location>
        <begin position="1"/>
        <end position="23"/>
    </location>
</feature>
<gene>
    <name evidence="3" type="ORF">BX592_101367</name>
</gene>
<proteinExistence type="predicted"/>
<keyword evidence="2" id="KW-0732">Signal</keyword>
<protein>
    <submittedName>
        <fullName evidence="3">Uncharacterized protein</fullName>
    </submittedName>
</protein>
<feature type="region of interest" description="Disordered" evidence="1">
    <location>
        <begin position="264"/>
        <end position="296"/>
    </location>
</feature>
<dbReference type="EMBL" id="SORE01000001">
    <property type="protein sequence ID" value="TDY54911.1"/>
    <property type="molecule type" value="Genomic_DNA"/>
</dbReference>
<evidence type="ECO:0000313" key="3">
    <source>
        <dbReference type="EMBL" id="TDY54911.1"/>
    </source>
</evidence>
<dbReference type="AlphaFoldDB" id="A0A4R8M4G3"/>
<organism evidence="3 4">
    <name type="scientific">Paraburkholderia rhizosphaerae</name>
    <dbReference type="NCBI Taxonomy" id="480658"/>
    <lineage>
        <taxon>Bacteria</taxon>
        <taxon>Pseudomonadati</taxon>
        <taxon>Pseudomonadota</taxon>
        <taxon>Betaproteobacteria</taxon>
        <taxon>Burkholderiales</taxon>
        <taxon>Burkholderiaceae</taxon>
        <taxon>Paraburkholderia</taxon>
    </lineage>
</organism>
<dbReference type="Proteomes" id="UP000295509">
    <property type="component" value="Unassembled WGS sequence"/>
</dbReference>
<sequence length="296" mass="32381">MNRFAVCVGSVIVTLFAATFANAALRYDWDEVLLPQAAVFPKLSRESEQRYFDQMFREQGIEPDSNKAQIVRAWINKIRQDPIIAAAVPGGAKGIGRLFLDTQTRESLLLNGLVRLSAADRLSYVQLLSKFLDELVPVDCFGLLNMNDVMSRISLREMSDSDVAQYFNLLSKVLVSDAVDAPIVLPTREQYTAAKQQFADALFVQLSGDQSDITRFQHYSAHPAQATPSDACWVTRVTMHAILSMPDPGRDYILLISILQSGEQAKTQAGDPAPSEARPAAPSPASAQPPGGAPGR</sequence>
<feature type="compositionally biased region" description="Low complexity" evidence="1">
    <location>
        <begin position="272"/>
        <end position="290"/>
    </location>
</feature>
<comment type="caution">
    <text evidence="3">The sequence shown here is derived from an EMBL/GenBank/DDBJ whole genome shotgun (WGS) entry which is preliminary data.</text>
</comment>
<feature type="chain" id="PRO_5020808609" evidence="2">
    <location>
        <begin position="24"/>
        <end position="296"/>
    </location>
</feature>
<accession>A0A4R8M4G3</accession>